<dbReference type="EMBL" id="CP021377">
    <property type="protein sequence ID" value="ART82795.1"/>
    <property type="molecule type" value="Genomic_DNA"/>
</dbReference>
<dbReference type="InterPro" id="IPR007410">
    <property type="entry name" value="LpqE-like"/>
</dbReference>
<dbReference type="RefSeq" id="WP_087036632.1">
    <property type="nucleotide sequence ID" value="NZ_CP021377.1"/>
</dbReference>
<dbReference type="AlphaFoldDB" id="A0A1Y0D6V8"/>
<dbReference type="InterPro" id="IPR058248">
    <property type="entry name" value="Lxx211020-like"/>
</dbReference>
<feature type="chain" id="PRO_5011012169" description="Copper resistance protein CopZ" evidence="1">
    <location>
        <begin position="22"/>
        <end position="165"/>
    </location>
</feature>
<reference evidence="2 3" key="1">
    <citation type="journal article" date="2014" name="Int. J. Syst. Evol. Microbiol.">
        <title>Oceanisphaera profunda sp. nov., a marine bacterium isolated from deep-sea sediment, and emended description of the genus Oceanisphaera.</title>
        <authorList>
            <person name="Xu Z."/>
            <person name="Zhang X.Y."/>
            <person name="Su H.N."/>
            <person name="Yu Z.C."/>
            <person name="Liu C."/>
            <person name="Li H."/>
            <person name="Chen X.L."/>
            <person name="Song X.Y."/>
            <person name="Xie B.B."/>
            <person name="Qin Q.L."/>
            <person name="Zhou B.C."/>
            <person name="Shi M."/>
            <person name="Huang Y."/>
            <person name="Zhang Y.Z."/>
        </authorList>
    </citation>
    <scope>NUCLEOTIDE SEQUENCE [LARGE SCALE GENOMIC DNA]</scope>
    <source>
        <strain evidence="2 3">SM1222</strain>
    </source>
</reference>
<dbReference type="SUPFAM" id="SSF110087">
    <property type="entry name" value="DR1885-like metal-binding protein"/>
    <property type="match status" value="1"/>
</dbReference>
<proteinExistence type="predicted"/>
<dbReference type="InterPro" id="IPR036182">
    <property type="entry name" value="PCuAC_sf"/>
</dbReference>
<dbReference type="Pfam" id="PF04314">
    <property type="entry name" value="PCuAC"/>
    <property type="match status" value="1"/>
</dbReference>
<dbReference type="KEGG" id="opf:CBP31_09280"/>
<sequence length="165" mass="17438">MTTLKMLLASALLLGSTAVAAHSFQAGDLDIAHPWARPLPPVAKVGVAYFTVTNNGDAEDVLLSAESPISDTVEIHTHIKEGDLMKMRQLDDLTIAAHSAQKLAPGGLHLMLMGLKEVPAEGTKFPVTLHFKKAGKVEIEVAVDADPEAKAAEHGSHEASDHSGH</sequence>
<dbReference type="OrthoDB" id="9796962at2"/>
<keyword evidence="1" id="KW-0732">Signal</keyword>
<dbReference type="PANTHER" id="PTHR36302:SF1">
    <property type="entry name" value="COPPER CHAPERONE PCU(A)C"/>
    <property type="match status" value="1"/>
</dbReference>
<evidence type="ECO:0008006" key="4">
    <source>
        <dbReference type="Google" id="ProtNLM"/>
    </source>
</evidence>
<dbReference type="PANTHER" id="PTHR36302">
    <property type="entry name" value="BLR7088 PROTEIN"/>
    <property type="match status" value="1"/>
</dbReference>
<feature type="signal peptide" evidence="1">
    <location>
        <begin position="1"/>
        <end position="21"/>
    </location>
</feature>
<evidence type="ECO:0000313" key="2">
    <source>
        <dbReference type="EMBL" id="ART82795.1"/>
    </source>
</evidence>
<accession>A0A1Y0D6V8</accession>
<evidence type="ECO:0000256" key="1">
    <source>
        <dbReference type="SAM" id="SignalP"/>
    </source>
</evidence>
<protein>
    <recommendedName>
        <fullName evidence="4">Copper resistance protein CopZ</fullName>
    </recommendedName>
</protein>
<dbReference type="Proteomes" id="UP000243937">
    <property type="component" value="Chromosome"/>
</dbReference>
<evidence type="ECO:0000313" key="3">
    <source>
        <dbReference type="Proteomes" id="UP000243937"/>
    </source>
</evidence>
<organism evidence="2 3">
    <name type="scientific">Oceanisphaera profunda</name>
    <dbReference type="NCBI Taxonomy" id="1416627"/>
    <lineage>
        <taxon>Bacteria</taxon>
        <taxon>Pseudomonadati</taxon>
        <taxon>Pseudomonadota</taxon>
        <taxon>Gammaproteobacteria</taxon>
        <taxon>Aeromonadales</taxon>
        <taxon>Aeromonadaceae</taxon>
        <taxon>Oceanisphaera</taxon>
    </lineage>
</organism>
<keyword evidence="3" id="KW-1185">Reference proteome</keyword>
<gene>
    <name evidence="2" type="ORF">CBP31_09280</name>
</gene>
<dbReference type="Gene3D" id="2.60.40.1890">
    <property type="entry name" value="PCu(A)C copper chaperone"/>
    <property type="match status" value="1"/>
</dbReference>
<name>A0A1Y0D6V8_9GAMM</name>